<gene>
    <name evidence="3" type="ORF">FOH10_30300</name>
</gene>
<dbReference type="EMBL" id="CP041695">
    <property type="protein sequence ID" value="QDP82383.1"/>
    <property type="molecule type" value="Genomic_DNA"/>
</dbReference>
<reference evidence="3 4" key="1">
    <citation type="submission" date="2019-07" db="EMBL/GenBank/DDBJ databases">
        <title>Complete Genome Sequence and Methylome Analysis of Nocardia otitidis-caviarum NEB252.</title>
        <authorList>
            <person name="Fomenkov A."/>
            <person name="Anton B.P."/>
            <person name="Vincze T."/>
            <person name="Roberts R.J."/>
        </authorList>
    </citation>
    <scope>NUCLEOTIDE SEQUENCE [LARGE SCALE GENOMIC DNA]</scope>
    <source>
        <strain evidence="3 4">NEB252</strain>
    </source>
</reference>
<sequence length="507" mass="54159">MPLGRAGIPADMVAGVNSLAPRDATMYWLSTRTRTRNDLFLLYCFADTGVPTAELRTAIAERTTRIPDLLVRVLDVPANLAYPRWTPCEFADSQLVEHTLDKSDWSELLADLGKLVGTGLDAADRPWRLHLFRGITDAPTMNGPALIAVLQVSHALADGRRAAALARALFTEHDGGAPIPLPLIENDARTDCANDVGRTDGSGSLAAWRAAVFPDRATSWLAAATALPAIPIGMARTVFRGYTAYRAQRELEELTVRGELPPPSPGYPPNLLHGKGSVPAHAVRVRVYDVTDLRTPGYTVTVAALTAVSLTLQRYLSARGRPADALGAQVPMAVSGDSGGRRNSYRDLSVDLAIDEPDLCRRADRIAATMATRRTRATHPLHAAQDAVTAALPAPILHRDVTTYPIDILPDQVSGHTVVSSVHRGPADLTLGNGRVHFTAGFPALGSVMHLTHGIHGLGDTVTFSVHADPVVIPDLDAYVRLLATAVAEVVAALRSLAGNTEGLRPE</sequence>
<feature type="domain" description="O-acyltransferase WSD1-like N-terminal" evidence="1">
    <location>
        <begin position="19"/>
        <end position="184"/>
    </location>
</feature>
<dbReference type="Pfam" id="PF06974">
    <property type="entry name" value="WS_DGAT_C"/>
    <property type="match status" value="1"/>
</dbReference>
<dbReference type="Proteomes" id="UP000317039">
    <property type="component" value="Chromosome"/>
</dbReference>
<evidence type="ECO:0000313" key="4">
    <source>
        <dbReference type="Proteomes" id="UP000317039"/>
    </source>
</evidence>
<dbReference type="Pfam" id="PF03007">
    <property type="entry name" value="WS_DGAT_cat"/>
    <property type="match status" value="1"/>
</dbReference>
<evidence type="ECO:0000259" key="1">
    <source>
        <dbReference type="Pfam" id="PF03007"/>
    </source>
</evidence>
<evidence type="ECO:0000259" key="2">
    <source>
        <dbReference type="Pfam" id="PF06974"/>
    </source>
</evidence>
<dbReference type="GO" id="GO:0045017">
    <property type="term" value="P:glycerolipid biosynthetic process"/>
    <property type="evidence" value="ECO:0007669"/>
    <property type="project" value="InterPro"/>
</dbReference>
<dbReference type="KEGG" id="nod:FOH10_30300"/>
<proteinExistence type="predicted"/>
<accession>A0A516NU04</accession>
<dbReference type="InterPro" id="IPR004255">
    <property type="entry name" value="O-acyltransferase_WSD1_N"/>
</dbReference>
<organism evidence="3 4">
    <name type="scientific">Nocardia otitidiscaviarum</name>
    <dbReference type="NCBI Taxonomy" id="1823"/>
    <lineage>
        <taxon>Bacteria</taxon>
        <taxon>Bacillati</taxon>
        <taxon>Actinomycetota</taxon>
        <taxon>Actinomycetes</taxon>
        <taxon>Mycobacteriales</taxon>
        <taxon>Nocardiaceae</taxon>
        <taxon>Nocardia</taxon>
    </lineage>
</organism>
<evidence type="ECO:0000313" key="3">
    <source>
        <dbReference type="EMBL" id="QDP82383.1"/>
    </source>
</evidence>
<protein>
    <submittedName>
        <fullName evidence="3">DUF1298 domain-containing protein</fullName>
    </submittedName>
</protein>
<feature type="domain" description="O-acyltransferase WSD1 C-terminal" evidence="2">
    <location>
        <begin position="349"/>
        <end position="488"/>
    </location>
</feature>
<dbReference type="AlphaFoldDB" id="A0A516NU04"/>
<dbReference type="InterPro" id="IPR009721">
    <property type="entry name" value="O-acyltransferase_WSD1_C"/>
</dbReference>
<name>A0A516NU04_9NOCA</name>
<dbReference type="GO" id="GO:0004144">
    <property type="term" value="F:diacylglycerol O-acyltransferase activity"/>
    <property type="evidence" value="ECO:0007669"/>
    <property type="project" value="InterPro"/>
</dbReference>